<evidence type="ECO:0000313" key="5">
    <source>
        <dbReference type="Proteomes" id="UP001595914"/>
    </source>
</evidence>
<evidence type="ECO:0000259" key="3">
    <source>
        <dbReference type="Pfam" id="PF17886"/>
    </source>
</evidence>
<dbReference type="Gene3D" id="3.40.50.300">
    <property type="entry name" value="P-loop containing nucleotide triphosphate hydrolases"/>
    <property type="match status" value="1"/>
</dbReference>
<protein>
    <submittedName>
        <fullName evidence="4">ArsA family ATPase</fullName>
    </submittedName>
</protein>
<sequence length="412" mass="43370">MQFVVGKGGVGRTTVAAATAVALARRGSRVLVVSLDQAHSLATVFAGAPACRGDADAVAAVTDRIDLLELDTLTLLERRLTTLAALVPRGGDHDHESPLTLPDAQELTGLPGAQELLALGEVTRLVDSGEWDAVLVDCPATADALRLLAVPEMFADYLERIWPMHRRALVGPAAAQWQLVAALLVDRLVAATVPIRQLLGDHTRAGVRLVVGTGAVALAEARLTVTGLALLGLRLDEVLANGLVPQYDVDGELGAGPEHPALRRARRRRAAQDAGLAALRADLGAVPLRTADEHAVEPVGLAELEVLAAALFPAQAAPLPDRGSAPSREHTVALESGSGLESLYAMRVPLPLADPTGLTLGRVEDDLVVGAAGLRRRIRLASVLRRCTTVGADFEGDDLVVRFRPDPQVWPQ</sequence>
<name>A0ABV9FNP7_9NOCA</name>
<dbReference type="EMBL" id="JBHSFO010000001">
    <property type="protein sequence ID" value="MFC4602176.1"/>
    <property type="molecule type" value="Genomic_DNA"/>
</dbReference>
<accession>A0ABV9FNP7</accession>
<dbReference type="InterPro" id="IPR008978">
    <property type="entry name" value="HSP20-like_chaperone"/>
</dbReference>
<dbReference type="Pfam" id="PF02374">
    <property type="entry name" value="ArsA_ATPase"/>
    <property type="match status" value="1"/>
</dbReference>
<comment type="similarity">
    <text evidence="1">Belongs to the arsA ATPase family.</text>
</comment>
<proteinExistence type="inferred from homology"/>
<evidence type="ECO:0000313" key="4">
    <source>
        <dbReference type="EMBL" id="MFC4602176.1"/>
    </source>
</evidence>
<organism evidence="4 5">
    <name type="scientific">Rhodococcus kronopolitis</name>
    <dbReference type="NCBI Taxonomy" id="1460226"/>
    <lineage>
        <taxon>Bacteria</taxon>
        <taxon>Bacillati</taxon>
        <taxon>Actinomycetota</taxon>
        <taxon>Actinomycetes</taxon>
        <taxon>Mycobacteriales</taxon>
        <taxon>Nocardiaceae</taxon>
        <taxon>Rhodococcus</taxon>
    </lineage>
</organism>
<evidence type="ECO:0000256" key="1">
    <source>
        <dbReference type="ARBA" id="ARBA00011040"/>
    </source>
</evidence>
<dbReference type="RefSeq" id="WP_378413129.1">
    <property type="nucleotide sequence ID" value="NZ_JBHSFO010000001.1"/>
</dbReference>
<dbReference type="PANTHER" id="PTHR10803">
    <property type="entry name" value="ARSENICAL PUMP-DRIVING ATPASE ARSENITE-TRANSLOCATING ATPASE"/>
    <property type="match status" value="1"/>
</dbReference>
<dbReference type="Gene3D" id="2.60.40.790">
    <property type="match status" value="1"/>
</dbReference>
<dbReference type="Pfam" id="PF17886">
    <property type="entry name" value="ArsA_HSP20"/>
    <property type="match status" value="1"/>
</dbReference>
<dbReference type="Proteomes" id="UP001595914">
    <property type="component" value="Unassembled WGS sequence"/>
</dbReference>
<dbReference type="SUPFAM" id="SSF52540">
    <property type="entry name" value="P-loop containing nucleoside triphosphate hydrolases"/>
    <property type="match status" value="1"/>
</dbReference>
<evidence type="ECO:0000259" key="2">
    <source>
        <dbReference type="Pfam" id="PF02374"/>
    </source>
</evidence>
<dbReference type="InterPro" id="IPR025723">
    <property type="entry name" value="ArsA/GET3_ATPase-like"/>
</dbReference>
<comment type="caution">
    <text evidence="4">The sequence shown here is derived from an EMBL/GenBank/DDBJ whole genome shotgun (WGS) entry which is preliminary data.</text>
</comment>
<dbReference type="InterPro" id="IPR040612">
    <property type="entry name" value="ArsA_HSP20-like"/>
</dbReference>
<dbReference type="InterPro" id="IPR027417">
    <property type="entry name" value="P-loop_NTPase"/>
</dbReference>
<dbReference type="PANTHER" id="PTHR10803:SF3">
    <property type="entry name" value="ATPASE GET3"/>
    <property type="match status" value="1"/>
</dbReference>
<reference evidence="5" key="1">
    <citation type="journal article" date="2019" name="Int. J. Syst. Evol. Microbiol.">
        <title>The Global Catalogue of Microorganisms (GCM) 10K type strain sequencing project: providing services to taxonomists for standard genome sequencing and annotation.</title>
        <authorList>
            <consortium name="The Broad Institute Genomics Platform"/>
            <consortium name="The Broad Institute Genome Sequencing Center for Infectious Disease"/>
            <person name="Wu L."/>
            <person name="Ma J."/>
        </authorList>
    </citation>
    <scope>NUCLEOTIDE SEQUENCE [LARGE SCALE GENOMIC DNA]</scope>
    <source>
        <strain evidence="5">CCUG 54520</strain>
    </source>
</reference>
<feature type="domain" description="ArsA/GET3 Anion-transporting ATPase-like" evidence="2">
    <location>
        <begin position="3"/>
        <end position="311"/>
    </location>
</feature>
<feature type="domain" description="ArsA HSP20-like" evidence="3">
    <location>
        <begin position="344"/>
        <end position="403"/>
    </location>
</feature>
<keyword evidence="5" id="KW-1185">Reference proteome</keyword>
<dbReference type="InterPro" id="IPR016300">
    <property type="entry name" value="ATPase_ArsA/GET3"/>
</dbReference>
<gene>
    <name evidence="4" type="ORF">ACFO6S_00545</name>
</gene>